<dbReference type="Gene3D" id="3.40.30.10">
    <property type="entry name" value="Glutaredoxin"/>
    <property type="match status" value="1"/>
</dbReference>
<dbReference type="EMBL" id="BMIB01000002">
    <property type="protein sequence ID" value="GGH64555.1"/>
    <property type="molecule type" value="Genomic_DNA"/>
</dbReference>
<accession>A0A917IVP1</accession>
<keyword evidence="4" id="KW-1185">Reference proteome</keyword>
<dbReference type="Pfam" id="PF00578">
    <property type="entry name" value="AhpC-TSA"/>
    <property type="match status" value="1"/>
</dbReference>
<feature type="domain" description="Thioredoxin" evidence="2">
    <location>
        <begin position="199"/>
        <end position="347"/>
    </location>
</feature>
<feature type="coiled-coil region" evidence="1">
    <location>
        <begin position="113"/>
        <end position="140"/>
    </location>
</feature>
<dbReference type="Proteomes" id="UP000627292">
    <property type="component" value="Unassembled WGS sequence"/>
</dbReference>
<gene>
    <name evidence="3" type="ORF">GCM10011379_16730</name>
</gene>
<reference evidence="3" key="2">
    <citation type="submission" date="2020-09" db="EMBL/GenBank/DDBJ databases">
        <authorList>
            <person name="Sun Q."/>
            <person name="Zhou Y."/>
        </authorList>
    </citation>
    <scope>NUCLEOTIDE SEQUENCE</scope>
    <source>
        <strain evidence="3">CGMCC 1.15290</strain>
    </source>
</reference>
<name>A0A917IVP1_9BACT</name>
<sequence>MVFISVQNADNSYTKDSAAVKNGIFYWEKKIAEPCHASLVLNPDKKGMGLQMDQQELFLDPGVVAELSGNAGLTGSEVKGGPSQQEYMTLMGQLKLIGDEGKKLDSLYQKYTLEEDEDNLKQVMEQGSKLTKKRKDVQQEFIKTHPESFVAFILWLRKVAPAVIDVNKVEPEFMQFSARIRNSATGKALAGRMETARSLMPGKLAVDFSLPDTAGVKVALSSFRGKYVALCFWYRNFSPFESFSFALNRIYKQLAGDSLHIVSVFYNGPGPEWNAILRDANMNRWTNLIDRDGIINNRPVSTVAKAYDLSFGLIPQLHLIGPDGRIILRDINMAVDPVGDIRKAINK</sequence>
<dbReference type="InterPro" id="IPR036249">
    <property type="entry name" value="Thioredoxin-like_sf"/>
</dbReference>
<dbReference type="AlphaFoldDB" id="A0A917IVP1"/>
<dbReference type="SUPFAM" id="SSF52833">
    <property type="entry name" value="Thioredoxin-like"/>
    <property type="match status" value="1"/>
</dbReference>
<comment type="caution">
    <text evidence="3">The sequence shown here is derived from an EMBL/GenBank/DDBJ whole genome shotgun (WGS) entry which is preliminary data.</text>
</comment>
<evidence type="ECO:0000313" key="4">
    <source>
        <dbReference type="Proteomes" id="UP000627292"/>
    </source>
</evidence>
<dbReference type="Pfam" id="PF14289">
    <property type="entry name" value="DUF4369"/>
    <property type="match status" value="1"/>
</dbReference>
<evidence type="ECO:0000256" key="1">
    <source>
        <dbReference type="SAM" id="Coils"/>
    </source>
</evidence>
<dbReference type="InterPro" id="IPR025380">
    <property type="entry name" value="DUF4369"/>
</dbReference>
<evidence type="ECO:0000259" key="2">
    <source>
        <dbReference type="PROSITE" id="PS51352"/>
    </source>
</evidence>
<dbReference type="PROSITE" id="PS51352">
    <property type="entry name" value="THIOREDOXIN_2"/>
    <property type="match status" value="1"/>
</dbReference>
<protein>
    <recommendedName>
        <fullName evidence="2">Thioredoxin domain-containing protein</fullName>
    </recommendedName>
</protein>
<dbReference type="GO" id="GO:0016209">
    <property type="term" value="F:antioxidant activity"/>
    <property type="evidence" value="ECO:0007669"/>
    <property type="project" value="InterPro"/>
</dbReference>
<organism evidence="3 4">
    <name type="scientific">Filimonas zeae</name>
    <dbReference type="NCBI Taxonomy" id="1737353"/>
    <lineage>
        <taxon>Bacteria</taxon>
        <taxon>Pseudomonadati</taxon>
        <taxon>Bacteroidota</taxon>
        <taxon>Chitinophagia</taxon>
        <taxon>Chitinophagales</taxon>
        <taxon>Chitinophagaceae</taxon>
        <taxon>Filimonas</taxon>
    </lineage>
</organism>
<dbReference type="InterPro" id="IPR013766">
    <property type="entry name" value="Thioredoxin_domain"/>
</dbReference>
<proteinExistence type="predicted"/>
<dbReference type="InterPro" id="IPR000866">
    <property type="entry name" value="AhpC/TSA"/>
</dbReference>
<dbReference type="GO" id="GO:0016491">
    <property type="term" value="F:oxidoreductase activity"/>
    <property type="evidence" value="ECO:0007669"/>
    <property type="project" value="InterPro"/>
</dbReference>
<reference evidence="3" key="1">
    <citation type="journal article" date="2014" name="Int. J. Syst. Evol. Microbiol.">
        <title>Complete genome sequence of Corynebacterium casei LMG S-19264T (=DSM 44701T), isolated from a smear-ripened cheese.</title>
        <authorList>
            <consortium name="US DOE Joint Genome Institute (JGI-PGF)"/>
            <person name="Walter F."/>
            <person name="Albersmeier A."/>
            <person name="Kalinowski J."/>
            <person name="Ruckert C."/>
        </authorList>
    </citation>
    <scope>NUCLEOTIDE SEQUENCE</scope>
    <source>
        <strain evidence="3">CGMCC 1.15290</strain>
    </source>
</reference>
<keyword evidence="1" id="KW-0175">Coiled coil</keyword>
<evidence type="ECO:0000313" key="3">
    <source>
        <dbReference type="EMBL" id="GGH64555.1"/>
    </source>
</evidence>